<feature type="transmembrane region" description="Helical" evidence="7">
    <location>
        <begin position="230"/>
        <end position="251"/>
    </location>
</feature>
<dbReference type="EMBL" id="JBBNAF010000006">
    <property type="protein sequence ID" value="KAK9136486.1"/>
    <property type="molecule type" value="Genomic_DNA"/>
</dbReference>
<comment type="similarity">
    <text evidence="6">Belongs to the peroxidase family.</text>
</comment>
<evidence type="ECO:0000256" key="1">
    <source>
        <dbReference type="ARBA" id="ARBA00022559"/>
    </source>
</evidence>
<dbReference type="GO" id="GO:0000302">
    <property type="term" value="P:response to reactive oxygen species"/>
    <property type="evidence" value="ECO:0007669"/>
    <property type="project" value="TreeGrafter"/>
</dbReference>
<evidence type="ECO:0000256" key="2">
    <source>
        <dbReference type="ARBA" id="ARBA00022617"/>
    </source>
</evidence>
<evidence type="ECO:0000313" key="9">
    <source>
        <dbReference type="EMBL" id="KAK9136486.1"/>
    </source>
</evidence>
<dbReference type="Pfam" id="PF00141">
    <property type="entry name" value="peroxidase"/>
    <property type="match status" value="2"/>
</dbReference>
<organism evidence="9 10">
    <name type="scientific">Stephania yunnanensis</name>
    <dbReference type="NCBI Taxonomy" id="152371"/>
    <lineage>
        <taxon>Eukaryota</taxon>
        <taxon>Viridiplantae</taxon>
        <taxon>Streptophyta</taxon>
        <taxon>Embryophyta</taxon>
        <taxon>Tracheophyta</taxon>
        <taxon>Spermatophyta</taxon>
        <taxon>Magnoliopsida</taxon>
        <taxon>Ranunculales</taxon>
        <taxon>Menispermaceae</taxon>
        <taxon>Menispermoideae</taxon>
        <taxon>Cissampelideae</taxon>
        <taxon>Stephania</taxon>
    </lineage>
</organism>
<evidence type="ECO:0000256" key="5">
    <source>
        <dbReference type="ARBA" id="ARBA00023004"/>
    </source>
</evidence>
<proteinExistence type="inferred from homology"/>
<evidence type="ECO:0000313" key="10">
    <source>
        <dbReference type="Proteomes" id="UP001420932"/>
    </source>
</evidence>
<dbReference type="AlphaFoldDB" id="A0AAP0JMX1"/>
<evidence type="ECO:0000256" key="4">
    <source>
        <dbReference type="ARBA" id="ARBA00023002"/>
    </source>
</evidence>
<dbReference type="GO" id="GO:0042744">
    <property type="term" value="P:hydrogen peroxide catabolic process"/>
    <property type="evidence" value="ECO:0007669"/>
    <property type="project" value="TreeGrafter"/>
</dbReference>
<dbReference type="PROSITE" id="PS00436">
    <property type="entry name" value="PEROXIDASE_2"/>
    <property type="match status" value="1"/>
</dbReference>
<keyword evidence="7" id="KW-0812">Transmembrane</keyword>
<keyword evidence="7" id="KW-0472">Membrane</keyword>
<dbReference type="GO" id="GO:0034599">
    <property type="term" value="P:cellular response to oxidative stress"/>
    <property type="evidence" value="ECO:0007669"/>
    <property type="project" value="InterPro"/>
</dbReference>
<evidence type="ECO:0000256" key="7">
    <source>
        <dbReference type="SAM" id="Phobius"/>
    </source>
</evidence>
<gene>
    <name evidence="9" type="ORF">Syun_015816</name>
</gene>
<protein>
    <recommendedName>
        <fullName evidence="8">Plant heme peroxidase family profile domain-containing protein</fullName>
    </recommendedName>
</protein>
<dbReference type="Proteomes" id="UP001420932">
    <property type="component" value="Unassembled WGS sequence"/>
</dbReference>
<dbReference type="PANTHER" id="PTHR31356">
    <property type="entry name" value="THYLAKOID LUMENAL 29 KDA PROTEIN, CHLOROPLASTIC-RELATED"/>
    <property type="match status" value="1"/>
</dbReference>
<dbReference type="InterPro" id="IPR010255">
    <property type="entry name" value="Haem_peroxidase_sf"/>
</dbReference>
<dbReference type="PANTHER" id="PTHR31356:SF36">
    <property type="entry name" value="L-ASCORBATE PEROXIDASE 3"/>
    <property type="match status" value="1"/>
</dbReference>
<dbReference type="InterPro" id="IPR002207">
    <property type="entry name" value="Peroxidase_I"/>
</dbReference>
<dbReference type="Gene3D" id="1.10.520.10">
    <property type="match status" value="1"/>
</dbReference>
<keyword evidence="1" id="KW-0575">Peroxidase</keyword>
<sequence>MVKVDAAAYLKDVEKARRSLRALIASKNCAPIMLRLAWHDAGTYDANTKIGGANGSIRNHEELSHAANNGLAIAIALCGPLTHSSLLLLSSSSIHLIHFCYPLPEEVKNQSPLITYADLYQLAGVVAVEITGGPTIHFVPGRKDSLVSPREGKLPDAKQELLKGETDGLLKLPTDKSLLEDPEFRHYVELYSKDEDAFFKDYAISHKKLSELGFTPSSSGLKMEVKNTAILAQSAVGVTVAAAVVAMSYFYEVHRRTK</sequence>
<comment type="caution">
    <text evidence="9">The sequence shown here is derived from an EMBL/GenBank/DDBJ whole genome shotgun (WGS) entry which is preliminary data.</text>
</comment>
<dbReference type="GO" id="GO:0004601">
    <property type="term" value="F:peroxidase activity"/>
    <property type="evidence" value="ECO:0007669"/>
    <property type="project" value="UniProtKB-KW"/>
</dbReference>
<dbReference type="InterPro" id="IPR044831">
    <property type="entry name" value="Ccp1-like"/>
</dbReference>
<feature type="domain" description="Plant heme peroxidase family profile" evidence="8">
    <location>
        <begin position="106"/>
        <end position="159"/>
    </location>
</feature>
<name>A0AAP0JMX1_9MAGN</name>
<dbReference type="Gene3D" id="1.10.420.10">
    <property type="entry name" value="Peroxidase, domain 2"/>
    <property type="match status" value="1"/>
</dbReference>
<dbReference type="GO" id="GO:0020037">
    <property type="term" value="F:heme binding"/>
    <property type="evidence" value="ECO:0007669"/>
    <property type="project" value="InterPro"/>
</dbReference>
<dbReference type="InterPro" id="IPR019794">
    <property type="entry name" value="Peroxidases_AS"/>
</dbReference>
<dbReference type="InterPro" id="IPR002016">
    <property type="entry name" value="Haem_peroxidase"/>
</dbReference>
<feature type="domain" description="Plant heme peroxidase family profile" evidence="8">
    <location>
        <begin position="18"/>
        <end position="77"/>
    </location>
</feature>
<accession>A0AAP0JMX1</accession>
<evidence type="ECO:0000259" key="8">
    <source>
        <dbReference type="Pfam" id="PF00141"/>
    </source>
</evidence>
<dbReference type="GO" id="GO:0009507">
    <property type="term" value="C:chloroplast"/>
    <property type="evidence" value="ECO:0007669"/>
    <property type="project" value="TreeGrafter"/>
</dbReference>
<keyword evidence="7" id="KW-1133">Transmembrane helix</keyword>
<keyword evidence="5" id="KW-0408">Iron</keyword>
<dbReference type="PRINTS" id="PR00459">
    <property type="entry name" value="ASPEROXIDASE"/>
</dbReference>
<keyword evidence="10" id="KW-1185">Reference proteome</keyword>
<dbReference type="SUPFAM" id="SSF48113">
    <property type="entry name" value="Heme-dependent peroxidases"/>
    <property type="match status" value="1"/>
</dbReference>
<keyword evidence="2" id="KW-0349">Heme</keyword>
<keyword evidence="3" id="KW-0479">Metal-binding</keyword>
<keyword evidence="4" id="KW-0560">Oxidoreductase</keyword>
<dbReference type="GO" id="GO:0046872">
    <property type="term" value="F:metal ion binding"/>
    <property type="evidence" value="ECO:0007669"/>
    <property type="project" value="UniProtKB-KW"/>
</dbReference>
<evidence type="ECO:0000256" key="6">
    <source>
        <dbReference type="RuleBase" id="RU004241"/>
    </source>
</evidence>
<reference evidence="9 10" key="1">
    <citation type="submission" date="2024-01" db="EMBL/GenBank/DDBJ databases">
        <title>Genome assemblies of Stephania.</title>
        <authorList>
            <person name="Yang L."/>
        </authorList>
    </citation>
    <scope>NUCLEOTIDE SEQUENCE [LARGE SCALE GENOMIC DNA]</scope>
    <source>
        <strain evidence="9">YNDBR</strain>
        <tissue evidence="9">Leaf</tissue>
    </source>
</reference>
<evidence type="ECO:0000256" key="3">
    <source>
        <dbReference type="ARBA" id="ARBA00022723"/>
    </source>
</evidence>